<dbReference type="AlphaFoldDB" id="A0A931AB63"/>
<keyword evidence="2" id="KW-1185">Reference proteome</keyword>
<evidence type="ECO:0000313" key="2">
    <source>
        <dbReference type="Proteomes" id="UP000605361"/>
    </source>
</evidence>
<dbReference type="Gene3D" id="3.30.1330.70">
    <property type="entry name" value="Holliday junction resolvase RusA"/>
    <property type="match status" value="1"/>
</dbReference>
<proteinExistence type="predicted"/>
<gene>
    <name evidence="1" type="ORF">ITP53_16755</name>
</gene>
<organism evidence="1 2">
    <name type="scientific">Nonomuraea cypriaca</name>
    <dbReference type="NCBI Taxonomy" id="1187855"/>
    <lineage>
        <taxon>Bacteria</taxon>
        <taxon>Bacillati</taxon>
        <taxon>Actinomycetota</taxon>
        <taxon>Actinomycetes</taxon>
        <taxon>Streptosporangiales</taxon>
        <taxon>Streptosporangiaceae</taxon>
        <taxon>Nonomuraea</taxon>
    </lineage>
</organism>
<dbReference type="Proteomes" id="UP000605361">
    <property type="component" value="Unassembled WGS sequence"/>
</dbReference>
<comment type="caution">
    <text evidence="1">The sequence shown here is derived from an EMBL/GenBank/DDBJ whole genome shotgun (WGS) entry which is preliminary data.</text>
</comment>
<dbReference type="SUPFAM" id="SSF103084">
    <property type="entry name" value="Holliday junction resolvase RusA"/>
    <property type="match status" value="1"/>
</dbReference>
<evidence type="ECO:0000313" key="1">
    <source>
        <dbReference type="EMBL" id="MBF8187353.1"/>
    </source>
</evidence>
<accession>A0A931AB63</accession>
<dbReference type="GO" id="GO:0000287">
    <property type="term" value="F:magnesium ion binding"/>
    <property type="evidence" value="ECO:0007669"/>
    <property type="project" value="InterPro"/>
</dbReference>
<reference evidence="1" key="1">
    <citation type="submission" date="2020-11" db="EMBL/GenBank/DDBJ databases">
        <title>Whole-genome analyses of Nonomuraea sp. K274.</title>
        <authorList>
            <person name="Veyisoglu A."/>
        </authorList>
    </citation>
    <scope>NUCLEOTIDE SEQUENCE</scope>
    <source>
        <strain evidence="1">K274</strain>
    </source>
</reference>
<dbReference type="RefSeq" id="WP_195896316.1">
    <property type="nucleotide sequence ID" value="NZ_JADOGI010000043.1"/>
</dbReference>
<sequence length="133" mass="14651">MTLLGVFPGPRAWTVQLPSGMELLNANQRLHWRVRSARTKLVRGEAASLARQQKIPTLGRAHIVGEYRPPDRRRRDVANLYPSFKAAIDGLVDAAVLEDDDDTHLVGPDMRLGQVAAGGQLVLHITELPKEGT</sequence>
<dbReference type="EMBL" id="JADOGI010000043">
    <property type="protein sequence ID" value="MBF8187353.1"/>
    <property type="molecule type" value="Genomic_DNA"/>
</dbReference>
<dbReference type="InterPro" id="IPR036614">
    <property type="entry name" value="RusA-like_sf"/>
</dbReference>
<name>A0A931AB63_9ACTN</name>
<dbReference type="GO" id="GO:0006281">
    <property type="term" value="P:DNA repair"/>
    <property type="evidence" value="ECO:0007669"/>
    <property type="project" value="InterPro"/>
</dbReference>
<protein>
    <recommendedName>
        <fullName evidence="3">Holliday junction resolvase RusA-like endonuclease</fullName>
    </recommendedName>
</protein>
<dbReference type="GO" id="GO:0006310">
    <property type="term" value="P:DNA recombination"/>
    <property type="evidence" value="ECO:0007669"/>
    <property type="project" value="InterPro"/>
</dbReference>
<evidence type="ECO:0008006" key="3">
    <source>
        <dbReference type="Google" id="ProtNLM"/>
    </source>
</evidence>